<dbReference type="KEGG" id="gtt:GUITHDRAFT_136133"/>
<organism evidence="1">
    <name type="scientific">Guillardia theta (strain CCMP2712)</name>
    <name type="common">Cryptophyte</name>
    <dbReference type="NCBI Taxonomy" id="905079"/>
    <lineage>
        <taxon>Eukaryota</taxon>
        <taxon>Cryptophyceae</taxon>
        <taxon>Pyrenomonadales</taxon>
        <taxon>Geminigeraceae</taxon>
        <taxon>Guillardia</taxon>
    </lineage>
</organism>
<dbReference type="EnsemblProtists" id="EKX49473">
    <property type="protein sequence ID" value="EKX49473"/>
    <property type="gene ID" value="GUITHDRAFT_136133"/>
</dbReference>
<proteinExistence type="predicted"/>
<dbReference type="Proteomes" id="UP000011087">
    <property type="component" value="Unassembled WGS sequence"/>
</dbReference>
<reference evidence="1 3" key="1">
    <citation type="journal article" date="2012" name="Nature">
        <title>Algal genomes reveal evolutionary mosaicism and the fate of nucleomorphs.</title>
        <authorList>
            <consortium name="DOE Joint Genome Institute"/>
            <person name="Curtis B.A."/>
            <person name="Tanifuji G."/>
            <person name="Burki F."/>
            <person name="Gruber A."/>
            <person name="Irimia M."/>
            <person name="Maruyama S."/>
            <person name="Arias M.C."/>
            <person name="Ball S.G."/>
            <person name="Gile G.H."/>
            <person name="Hirakawa Y."/>
            <person name="Hopkins J.F."/>
            <person name="Kuo A."/>
            <person name="Rensing S.A."/>
            <person name="Schmutz J."/>
            <person name="Symeonidi A."/>
            <person name="Elias M."/>
            <person name="Eveleigh R.J."/>
            <person name="Herman E.K."/>
            <person name="Klute M.J."/>
            <person name="Nakayama T."/>
            <person name="Obornik M."/>
            <person name="Reyes-Prieto A."/>
            <person name="Armbrust E.V."/>
            <person name="Aves S.J."/>
            <person name="Beiko R.G."/>
            <person name="Coutinho P."/>
            <person name="Dacks J.B."/>
            <person name="Durnford D.G."/>
            <person name="Fast N.M."/>
            <person name="Green B.R."/>
            <person name="Grisdale C.J."/>
            <person name="Hempel F."/>
            <person name="Henrissat B."/>
            <person name="Hoppner M.P."/>
            <person name="Ishida K."/>
            <person name="Kim E."/>
            <person name="Koreny L."/>
            <person name="Kroth P.G."/>
            <person name="Liu Y."/>
            <person name="Malik S.B."/>
            <person name="Maier U.G."/>
            <person name="McRose D."/>
            <person name="Mock T."/>
            <person name="Neilson J.A."/>
            <person name="Onodera N.T."/>
            <person name="Poole A.M."/>
            <person name="Pritham E.J."/>
            <person name="Richards T.A."/>
            <person name="Rocap G."/>
            <person name="Roy S.W."/>
            <person name="Sarai C."/>
            <person name="Schaack S."/>
            <person name="Shirato S."/>
            <person name="Slamovits C.H."/>
            <person name="Spencer D.F."/>
            <person name="Suzuki S."/>
            <person name="Worden A.Z."/>
            <person name="Zauner S."/>
            <person name="Barry K."/>
            <person name="Bell C."/>
            <person name="Bharti A.K."/>
            <person name="Crow J.A."/>
            <person name="Grimwood J."/>
            <person name="Kramer R."/>
            <person name="Lindquist E."/>
            <person name="Lucas S."/>
            <person name="Salamov A."/>
            <person name="McFadden G.I."/>
            <person name="Lane C.E."/>
            <person name="Keeling P.J."/>
            <person name="Gray M.W."/>
            <person name="Grigoriev I.V."/>
            <person name="Archibald J.M."/>
        </authorList>
    </citation>
    <scope>NUCLEOTIDE SEQUENCE</scope>
    <source>
        <strain evidence="1 3">CCMP2712</strain>
    </source>
</reference>
<keyword evidence="3" id="KW-1185">Reference proteome</keyword>
<name>L1JN20_GUITC</name>
<dbReference type="PaxDb" id="55529-EKX49473"/>
<reference evidence="3" key="2">
    <citation type="submission" date="2012-11" db="EMBL/GenBank/DDBJ databases">
        <authorList>
            <person name="Kuo A."/>
            <person name="Curtis B.A."/>
            <person name="Tanifuji G."/>
            <person name="Burki F."/>
            <person name="Gruber A."/>
            <person name="Irimia M."/>
            <person name="Maruyama S."/>
            <person name="Arias M.C."/>
            <person name="Ball S.G."/>
            <person name="Gile G.H."/>
            <person name="Hirakawa Y."/>
            <person name="Hopkins J.F."/>
            <person name="Rensing S.A."/>
            <person name="Schmutz J."/>
            <person name="Symeonidi A."/>
            <person name="Elias M."/>
            <person name="Eveleigh R.J."/>
            <person name="Herman E.K."/>
            <person name="Klute M.J."/>
            <person name="Nakayama T."/>
            <person name="Obornik M."/>
            <person name="Reyes-Prieto A."/>
            <person name="Armbrust E.V."/>
            <person name="Aves S.J."/>
            <person name="Beiko R.G."/>
            <person name="Coutinho P."/>
            <person name="Dacks J.B."/>
            <person name="Durnford D.G."/>
            <person name="Fast N.M."/>
            <person name="Green B.R."/>
            <person name="Grisdale C."/>
            <person name="Hempe F."/>
            <person name="Henrissat B."/>
            <person name="Hoppner M.P."/>
            <person name="Ishida K.-I."/>
            <person name="Kim E."/>
            <person name="Koreny L."/>
            <person name="Kroth P.G."/>
            <person name="Liu Y."/>
            <person name="Malik S.-B."/>
            <person name="Maier U.G."/>
            <person name="McRose D."/>
            <person name="Mock T."/>
            <person name="Neilson J.A."/>
            <person name="Onodera N.T."/>
            <person name="Poole A.M."/>
            <person name="Pritham E.J."/>
            <person name="Richards T.A."/>
            <person name="Rocap G."/>
            <person name="Roy S.W."/>
            <person name="Sarai C."/>
            <person name="Schaack S."/>
            <person name="Shirato S."/>
            <person name="Slamovits C.H."/>
            <person name="Spencer D.F."/>
            <person name="Suzuki S."/>
            <person name="Worden A.Z."/>
            <person name="Zauner S."/>
            <person name="Barry K."/>
            <person name="Bell C."/>
            <person name="Bharti A.K."/>
            <person name="Crow J.A."/>
            <person name="Grimwood J."/>
            <person name="Kramer R."/>
            <person name="Lindquist E."/>
            <person name="Lucas S."/>
            <person name="Salamov A."/>
            <person name="McFadden G.I."/>
            <person name="Lane C.E."/>
            <person name="Keeling P.J."/>
            <person name="Gray M.W."/>
            <person name="Grigoriev I.V."/>
            <person name="Archibald J.M."/>
        </authorList>
    </citation>
    <scope>NUCLEOTIDE SEQUENCE</scope>
    <source>
        <strain evidence="3">CCMP2712</strain>
    </source>
</reference>
<dbReference type="HOGENOM" id="CLU_1535382_0_0_1"/>
<accession>L1JN20</accession>
<dbReference type="GeneID" id="17305935"/>
<dbReference type="RefSeq" id="XP_005836453.1">
    <property type="nucleotide sequence ID" value="XM_005836396.1"/>
</dbReference>
<sequence>MVAAFHPPPCLLSSSNIAFPAARYHPTAPSALCLKMKGSAEEEATRMGGRKGFYVRPSKALEKGGGFYVPGLEGYKLKLAVSVLAFSLLAINRVLLPGYQPTINQQTSEAVVVFTALFILIQSLLDKLSDPVKLSHPSNSKTKNAVSFASHVVVWSEQGYETLCCYNSQSIIEFL</sequence>
<reference evidence="2" key="3">
    <citation type="submission" date="2015-06" db="UniProtKB">
        <authorList>
            <consortium name="EnsemblProtists"/>
        </authorList>
    </citation>
    <scope>IDENTIFICATION</scope>
</reference>
<evidence type="ECO:0000313" key="2">
    <source>
        <dbReference type="EnsemblProtists" id="EKX49473"/>
    </source>
</evidence>
<dbReference type="EMBL" id="JH992982">
    <property type="protein sequence ID" value="EKX49473.1"/>
    <property type="molecule type" value="Genomic_DNA"/>
</dbReference>
<evidence type="ECO:0000313" key="1">
    <source>
        <dbReference type="EMBL" id="EKX49473.1"/>
    </source>
</evidence>
<dbReference type="OrthoDB" id="44224at2759"/>
<dbReference type="AlphaFoldDB" id="L1JN20"/>
<protein>
    <submittedName>
        <fullName evidence="1 2">Uncharacterized protein</fullName>
    </submittedName>
</protein>
<gene>
    <name evidence="1" type="ORF">GUITHDRAFT_136133</name>
</gene>
<evidence type="ECO:0000313" key="3">
    <source>
        <dbReference type="Proteomes" id="UP000011087"/>
    </source>
</evidence>
<dbReference type="eggNOG" id="ENOG502SFT0">
    <property type="taxonomic scope" value="Eukaryota"/>
</dbReference>